<dbReference type="EnsemblMetazoa" id="AALFPA23_021217.R31343">
    <property type="protein sequence ID" value="AALFPA23_021217.P31343"/>
    <property type="gene ID" value="AALFPA23_021217"/>
</dbReference>
<dbReference type="InterPro" id="IPR036850">
    <property type="entry name" value="NDK-like_dom_sf"/>
</dbReference>
<accession>A0ABM1ZSD5</accession>
<dbReference type="GeneID" id="109421591"/>
<name>A0ABM1ZSD5_AEDAL</name>
<dbReference type="PROSITE" id="PS51336">
    <property type="entry name" value="DM10"/>
    <property type="match status" value="1"/>
</dbReference>
<comment type="caution">
    <text evidence="5">Lacks conserved residue(s) required for the propagation of feature annotation.</text>
</comment>
<comment type="similarity">
    <text evidence="5">Belongs to the NDK family.</text>
</comment>
<dbReference type="InterPro" id="IPR034907">
    <property type="entry name" value="NDK-like_dom"/>
</dbReference>
<evidence type="ECO:0000256" key="3">
    <source>
        <dbReference type="ARBA" id="ARBA00023212"/>
    </source>
</evidence>
<evidence type="ECO:0000256" key="1">
    <source>
        <dbReference type="ARBA" id="ARBA00004430"/>
    </source>
</evidence>
<dbReference type="Proteomes" id="UP000069940">
    <property type="component" value="Unassembled WGS sequence"/>
</dbReference>
<dbReference type="Gene3D" id="3.30.70.141">
    <property type="entry name" value="Nucleoside diphosphate kinase-like domain"/>
    <property type="match status" value="3"/>
</dbReference>
<dbReference type="PANTHER" id="PTHR43109">
    <property type="entry name" value="NUCLEOSIDE DIPHOSPHATE KINASE 7"/>
    <property type="match status" value="1"/>
</dbReference>
<keyword evidence="3" id="KW-0206">Cytoskeleton</keyword>
<keyword evidence="8" id="KW-1185">Reference proteome</keyword>
<reference evidence="7" key="2">
    <citation type="submission" date="2025-05" db="UniProtKB">
        <authorList>
            <consortium name="EnsemblMetazoa"/>
        </authorList>
    </citation>
    <scope>IDENTIFICATION</scope>
    <source>
        <strain evidence="7">Foshan</strain>
    </source>
</reference>
<protein>
    <recommendedName>
        <fullName evidence="6">DM10 domain-containing protein</fullName>
    </recommendedName>
</protein>
<evidence type="ECO:0000256" key="2">
    <source>
        <dbReference type="ARBA" id="ARBA00022490"/>
    </source>
</evidence>
<dbReference type="PANTHER" id="PTHR43109:SF2">
    <property type="entry name" value="NUCLEOSIDE DIPHOSPHATE KINASE 7"/>
    <property type="match status" value="1"/>
</dbReference>
<dbReference type="Pfam" id="PF00334">
    <property type="entry name" value="NDK"/>
    <property type="match status" value="2"/>
</dbReference>
<dbReference type="SUPFAM" id="SSF54919">
    <property type="entry name" value="Nucleoside diphosphate kinase, NDK"/>
    <property type="match status" value="2"/>
</dbReference>
<dbReference type="InterPro" id="IPR006602">
    <property type="entry name" value="DM10_dom"/>
</dbReference>
<dbReference type="SMART" id="SM00562">
    <property type="entry name" value="NDK"/>
    <property type="match status" value="1"/>
</dbReference>
<keyword evidence="4" id="KW-0966">Cell projection</keyword>
<keyword evidence="2" id="KW-0963">Cytoplasm</keyword>
<dbReference type="SMART" id="SM00676">
    <property type="entry name" value="DM10"/>
    <property type="match status" value="1"/>
</dbReference>
<reference evidence="8" key="1">
    <citation type="journal article" date="2015" name="Proc. Natl. Acad. Sci. U.S.A.">
        <title>Genome sequence of the Asian Tiger mosquito, Aedes albopictus, reveals insights into its biology, genetics, and evolution.</title>
        <authorList>
            <person name="Chen X.G."/>
            <person name="Jiang X."/>
            <person name="Gu J."/>
            <person name="Xu M."/>
            <person name="Wu Y."/>
            <person name="Deng Y."/>
            <person name="Zhang C."/>
            <person name="Bonizzoni M."/>
            <person name="Dermauw W."/>
            <person name="Vontas J."/>
            <person name="Armbruster P."/>
            <person name="Huang X."/>
            <person name="Yang Y."/>
            <person name="Zhang H."/>
            <person name="He W."/>
            <person name="Peng H."/>
            <person name="Liu Y."/>
            <person name="Wu K."/>
            <person name="Chen J."/>
            <person name="Lirakis M."/>
            <person name="Topalis P."/>
            <person name="Van Leeuwen T."/>
            <person name="Hall A.B."/>
            <person name="Jiang X."/>
            <person name="Thorpe C."/>
            <person name="Mueller R.L."/>
            <person name="Sun C."/>
            <person name="Waterhouse R.M."/>
            <person name="Yan G."/>
            <person name="Tu Z.J."/>
            <person name="Fang X."/>
            <person name="James A.A."/>
        </authorList>
    </citation>
    <scope>NUCLEOTIDE SEQUENCE [LARGE SCALE GENOMIC DNA]</scope>
    <source>
        <strain evidence="8">Foshan</strain>
    </source>
</reference>
<dbReference type="RefSeq" id="XP_029728221.2">
    <property type="nucleotide sequence ID" value="XM_029872361.2"/>
</dbReference>
<feature type="domain" description="DM10" evidence="6">
    <location>
        <begin position="3"/>
        <end position="91"/>
    </location>
</feature>
<dbReference type="PROSITE" id="PS51374">
    <property type="entry name" value="NDPK_LIKE"/>
    <property type="match status" value="1"/>
</dbReference>
<sequence>MATPNNLAFIGEWFKNDTETVQQLIVSFYPSEKAIELFERKTKKVILHKTKIEDLSQSDFFVGAKLLIFGKQINIIGYGDSYTKLKYGNEQRIFIMVFSEALQHIGEILHAITKNDLHIRQLNMLKIDDNYSWILKNFCTEQSELSYFVDNIPSNSFVAMELTGDNSYIRFKVLCGHANSSDGANISASTTLRALYGTGIYFSNSAISSNMESKLIFSNNDVRLCLKSSVLLKNSTLCIIKPHAVRQGLTGEIITQILEKGFIVSAMKMMRFERANCEEFMGVYKGVIPEFEDIARITRPHTLRAQFGQNKILNAIYCTDLEEDTMLELDYIFKFLP</sequence>
<organism evidence="7 8">
    <name type="scientific">Aedes albopictus</name>
    <name type="common">Asian tiger mosquito</name>
    <name type="synonym">Stegomyia albopicta</name>
    <dbReference type="NCBI Taxonomy" id="7160"/>
    <lineage>
        <taxon>Eukaryota</taxon>
        <taxon>Metazoa</taxon>
        <taxon>Ecdysozoa</taxon>
        <taxon>Arthropoda</taxon>
        <taxon>Hexapoda</taxon>
        <taxon>Insecta</taxon>
        <taxon>Pterygota</taxon>
        <taxon>Neoptera</taxon>
        <taxon>Endopterygota</taxon>
        <taxon>Diptera</taxon>
        <taxon>Nematocera</taxon>
        <taxon>Culicoidea</taxon>
        <taxon>Culicidae</taxon>
        <taxon>Culicinae</taxon>
        <taxon>Aedini</taxon>
        <taxon>Aedes</taxon>
        <taxon>Stegomyia</taxon>
    </lineage>
</organism>
<proteinExistence type="inferred from homology"/>
<evidence type="ECO:0000259" key="6">
    <source>
        <dbReference type="PROSITE" id="PS51336"/>
    </source>
</evidence>
<evidence type="ECO:0000313" key="8">
    <source>
        <dbReference type="Proteomes" id="UP000069940"/>
    </source>
</evidence>
<evidence type="ECO:0000313" key="7">
    <source>
        <dbReference type="EnsemblMetazoa" id="AALFPA23_021217.P31343"/>
    </source>
</evidence>
<comment type="subcellular location">
    <subcellularLocation>
        <location evidence="1">Cytoplasm</location>
        <location evidence="1">Cytoskeleton</location>
        <location evidence="1">Cilium axoneme</location>
    </subcellularLocation>
</comment>
<evidence type="ECO:0000256" key="4">
    <source>
        <dbReference type="ARBA" id="ARBA00023273"/>
    </source>
</evidence>
<evidence type="ECO:0000256" key="5">
    <source>
        <dbReference type="PROSITE-ProRule" id="PRU00706"/>
    </source>
</evidence>